<dbReference type="NCBIfam" id="NF033472">
    <property type="entry name" value="AAC_2p_IIb"/>
    <property type="match status" value="1"/>
</dbReference>
<name>A0ABW3D6S5_9BACL</name>
<dbReference type="InterPro" id="IPR016181">
    <property type="entry name" value="Acyl_CoA_acyltransferase"/>
</dbReference>
<dbReference type="PROSITE" id="PS51186">
    <property type="entry name" value="GNAT"/>
    <property type="match status" value="1"/>
</dbReference>
<sequence length="239" mass="27053">MRDREEIKPTAVELMELHVEALFTHDRNKRLLTINEPWSGEDPAARFFLGRTIEGTALCRFRYDVPEKVIEQLEELCADEPIVSDFRTKPKHFEAYMSLLQGERFTMGPCYLVPAQAAPAMQVISITRDNMKEFLHGDFEWLTSEIDSAQPCIGLVREGRAVSICRSVRITSRAHEAGLETLEGYRGRGYAAAVVAGWATEVRRMGRLPLYSTSWDNFASQSVARKSALSLYGVNFTIN</sequence>
<organism evidence="2 3">
    <name type="scientific">Paenibacillus residui</name>
    <dbReference type="NCBI Taxonomy" id="629724"/>
    <lineage>
        <taxon>Bacteria</taxon>
        <taxon>Bacillati</taxon>
        <taxon>Bacillota</taxon>
        <taxon>Bacilli</taxon>
        <taxon>Bacillales</taxon>
        <taxon>Paenibacillaceae</taxon>
        <taxon>Paenibacillus</taxon>
    </lineage>
</organism>
<dbReference type="RefSeq" id="WP_379286362.1">
    <property type="nucleotide sequence ID" value="NZ_JBHTIU010000012.1"/>
</dbReference>
<evidence type="ECO:0000313" key="2">
    <source>
        <dbReference type="EMBL" id="MFD0868409.1"/>
    </source>
</evidence>
<dbReference type="InterPro" id="IPR000182">
    <property type="entry name" value="GNAT_dom"/>
</dbReference>
<dbReference type="SUPFAM" id="SSF55729">
    <property type="entry name" value="Acyl-CoA N-acyltransferases (Nat)"/>
    <property type="match status" value="1"/>
</dbReference>
<gene>
    <name evidence="2" type="primary">aac(2')-IIb</name>
    <name evidence="2" type="ORF">ACFQ03_04555</name>
</gene>
<evidence type="ECO:0000313" key="3">
    <source>
        <dbReference type="Proteomes" id="UP001597120"/>
    </source>
</evidence>
<dbReference type="Gene3D" id="3.40.630.30">
    <property type="match status" value="1"/>
</dbReference>
<accession>A0ABW3D6S5</accession>
<comment type="caution">
    <text evidence="2">The sequence shown here is derived from an EMBL/GenBank/DDBJ whole genome shotgun (WGS) entry which is preliminary data.</text>
</comment>
<evidence type="ECO:0000259" key="1">
    <source>
        <dbReference type="PROSITE" id="PS51186"/>
    </source>
</evidence>
<reference evidence="3" key="1">
    <citation type="journal article" date="2019" name="Int. J. Syst. Evol. Microbiol.">
        <title>The Global Catalogue of Microorganisms (GCM) 10K type strain sequencing project: providing services to taxonomists for standard genome sequencing and annotation.</title>
        <authorList>
            <consortium name="The Broad Institute Genomics Platform"/>
            <consortium name="The Broad Institute Genome Sequencing Center for Infectious Disease"/>
            <person name="Wu L."/>
            <person name="Ma J."/>
        </authorList>
    </citation>
    <scope>NUCLEOTIDE SEQUENCE [LARGE SCALE GENOMIC DNA]</scope>
    <source>
        <strain evidence="3">CCUG 57263</strain>
    </source>
</reference>
<dbReference type="Proteomes" id="UP001597120">
    <property type="component" value="Unassembled WGS sequence"/>
</dbReference>
<keyword evidence="3" id="KW-1185">Reference proteome</keyword>
<dbReference type="EMBL" id="JBHTIU010000012">
    <property type="protein sequence ID" value="MFD0868409.1"/>
    <property type="molecule type" value="Genomic_DNA"/>
</dbReference>
<feature type="domain" description="N-acetyltransferase" evidence="1">
    <location>
        <begin position="110"/>
        <end position="239"/>
    </location>
</feature>
<proteinExistence type="predicted"/>
<protein>
    <submittedName>
        <fullName evidence="2">Kasugamycin N-acetyltransferase AAC(2')-IIb</fullName>
    </submittedName>
</protein>